<name>A0AAU9X9R5_9CNID</name>
<evidence type="ECO:0000313" key="4">
    <source>
        <dbReference type="Proteomes" id="UP001159428"/>
    </source>
</evidence>
<dbReference type="SMART" id="SM00181">
    <property type="entry name" value="EGF"/>
    <property type="match status" value="1"/>
</dbReference>
<dbReference type="CDD" id="cd00054">
    <property type="entry name" value="EGF_CA"/>
    <property type="match status" value="1"/>
</dbReference>
<keyword evidence="1" id="KW-1015">Disulfide bond</keyword>
<comment type="caution">
    <text evidence="3">The sequence shown here is derived from an EMBL/GenBank/DDBJ whole genome shotgun (WGS) entry which is preliminary data.</text>
</comment>
<feature type="domain" description="EGF-like" evidence="2">
    <location>
        <begin position="49"/>
        <end position="87"/>
    </location>
</feature>
<evidence type="ECO:0000259" key="2">
    <source>
        <dbReference type="PROSITE" id="PS50026"/>
    </source>
</evidence>
<dbReference type="Proteomes" id="UP001159428">
    <property type="component" value="Unassembled WGS sequence"/>
</dbReference>
<feature type="disulfide bond" evidence="1">
    <location>
        <begin position="58"/>
        <end position="75"/>
    </location>
</feature>
<accession>A0AAU9X9R5</accession>
<dbReference type="SUPFAM" id="SSF57196">
    <property type="entry name" value="EGF/Laminin"/>
    <property type="match status" value="1"/>
</dbReference>
<dbReference type="PROSITE" id="PS50026">
    <property type="entry name" value="EGF_3"/>
    <property type="match status" value="1"/>
</dbReference>
<keyword evidence="1" id="KW-0245">EGF-like domain</keyword>
<evidence type="ECO:0000313" key="3">
    <source>
        <dbReference type="EMBL" id="CAH3140920.1"/>
    </source>
</evidence>
<evidence type="ECO:0000256" key="1">
    <source>
        <dbReference type="PROSITE-ProRule" id="PRU00076"/>
    </source>
</evidence>
<organism evidence="3 4">
    <name type="scientific">Pocillopora meandrina</name>
    <dbReference type="NCBI Taxonomy" id="46732"/>
    <lineage>
        <taxon>Eukaryota</taxon>
        <taxon>Metazoa</taxon>
        <taxon>Cnidaria</taxon>
        <taxon>Anthozoa</taxon>
        <taxon>Hexacorallia</taxon>
        <taxon>Scleractinia</taxon>
        <taxon>Astrocoeniina</taxon>
        <taxon>Pocilloporidae</taxon>
        <taxon>Pocillopora</taxon>
    </lineage>
</organism>
<reference evidence="3 4" key="1">
    <citation type="submission" date="2022-05" db="EMBL/GenBank/DDBJ databases">
        <authorList>
            <consortium name="Genoscope - CEA"/>
            <person name="William W."/>
        </authorList>
    </citation>
    <scope>NUCLEOTIDE SEQUENCE [LARGE SCALE GENOMIC DNA]</scope>
</reference>
<dbReference type="InterPro" id="IPR000742">
    <property type="entry name" value="EGF"/>
</dbReference>
<feature type="disulfide bond" evidence="1">
    <location>
        <begin position="77"/>
        <end position="86"/>
    </location>
</feature>
<gene>
    <name evidence="3" type="ORF">PMEA_00019487</name>
</gene>
<dbReference type="Gene3D" id="2.10.25.10">
    <property type="entry name" value="Laminin"/>
    <property type="match status" value="1"/>
</dbReference>
<sequence>MAAFKGADGKLLCEFLSSDKYRDFANYQENMRRKKDQEFTCFTDHFFLFKSPCSSSQCQNVGTCIPSFKYNSYDCLCEQSFAGEYCEKVVKSCKELYEVYRSDVSRLVALGLDSKPVSVLCHMGDIESSPTITMNNTQTTFRYYAPYWSDYKGYNLPGGETGFDGQESKVPTYWNTSFL</sequence>
<dbReference type="EMBL" id="CALNXJ010000034">
    <property type="protein sequence ID" value="CAH3140920.1"/>
    <property type="molecule type" value="Genomic_DNA"/>
</dbReference>
<dbReference type="AlphaFoldDB" id="A0AAU9X9R5"/>
<keyword evidence="4" id="KW-1185">Reference proteome</keyword>
<comment type="caution">
    <text evidence="1">Lacks conserved residue(s) required for the propagation of feature annotation.</text>
</comment>
<dbReference type="PROSITE" id="PS00022">
    <property type="entry name" value="EGF_1"/>
    <property type="match status" value="1"/>
</dbReference>
<protein>
    <recommendedName>
        <fullName evidence="2">EGF-like domain-containing protein</fullName>
    </recommendedName>
</protein>
<proteinExistence type="predicted"/>